<dbReference type="AlphaFoldDB" id="A0AB39PS28"/>
<feature type="region of interest" description="Disordered" evidence="1">
    <location>
        <begin position="1"/>
        <end position="46"/>
    </location>
</feature>
<reference evidence="2" key="1">
    <citation type="submission" date="2024-07" db="EMBL/GenBank/DDBJ databases">
        <authorList>
            <person name="Yu S.T."/>
        </authorList>
    </citation>
    <scope>NUCLEOTIDE SEQUENCE</scope>
    <source>
        <strain evidence="2">R28</strain>
    </source>
</reference>
<accession>A0AB39PS28</accession>
<dbReference type="EMBL" id="CP163439">
    <property type="protein sequence ID" value="XDQ33361.1"/>
    <property type="molecule type" value="Genomic_DNA"/>
</dbReference>
<organism evidence="2">
    <name type="scientific">Streptomyces sp. R28</name>
    <dbReference type="NCBI Taxonomy" id="3238628"/>
    <lineage>
        <taxon>Bacteria</taxon>
        <taxon>Bacillati</taxon>
        <taxon>Actinomycetota</taxon>
        <taxon>Actinomycetes</taxon>
        <taxon>Kitasatosporales</taxon>
        <taxon>Streptomycetaceae</taxon>
        <taxon>Streptomyces</taxon>
    </lineage>
</organism>
<evidence type="ECO:0000313" key="2">
    <source>
        <dbReference type="EMBL" id="XDQ33361.1"/>
    </source>
</evidence>
<gene>
    <name evidence="2" type="ORF">AB5J49_08535</name>
</gene>
<name>A0AB39PS28_9ACTN</name>
<protein>
    <submittedName>
        <fullName evidence="2">Uncharacterized protein</fullName>
    </submittedName>
</protein>
<evidence type="ECO:0000256" key="1">
    <source>
        <dbReference type="SAM" id="MobiDB-lite"/>
    </source>
</evidence>
<proteinExistence type="predicted"/>
<dbReference type="RefSeq" id="WP_369167918.1">
    <property type="nucleotide sequence ID" value="NZ_CP163439.1"/>
</dbReference>
<sequence length="657" mass="73908">MTADAPGPPDDEPAEPGTTNISGDQYNIRIEQAASPTPASPRQVAEQQLRRLQRRFARPDDLNDAYDTLAEHNIVFLDGAPGNGRTSAARVLLRELPRGTGIYHEIATVKEGRSPEILSPGLVGEEDRMLLDLSAENQDLWKQYHDRLLGFHKILADKRAYLAVVLPHPYADQLSPDFTGYRRPVNRPDELEVVASHLRAHGVTVGRPRPAPPALHEYLAIHPPMRELARLADLILEARKALRPGSTFMDWCDLAIAAQTARAEEVDSFVPGLRKGSQRALLLTVAMLHGAPADVVHRATALLQKLLDIPQDDRPLLEHKGLTERLHKVGATRDDAACVHFEKLRYDHAVRRHFWLNMPDLRAPLRQWVDQVLDLPQLPDIDHRRLVVRFAELCLATDQEELFRAASAWTAKRHSRVTATYVRAAAELLSWGVQNEDTSQDFRTQIYKWSTRPITAGLRLVLIAVCARVVSIHYPEQAVVRLHHLARREPLREPRARGVLLEYVAQDLRLQLYLLYRLSLFSPANLRHKEFDAQLFLDLVAVPTWPAHSFLRNPVTRDWLTGCWTAVFRHTDSAIWSPCVKQWIRAANSSDDPDLVHHALNVLVDATAGSYPALRQVYATARASLSAEQAGLLLSRIHEAQRADSAPRSTSQEGPQS</sequence>